<feature type="region of interest" description="Disordered" evidence="1">
    <location>
        <begin position="72"/>
        <end position="101"/>
    </location>
</feature>
<gene>
    <name evidence="2" type="ORF">BJX67DRAFT_53063</name>
</gene>
<comment type="caution">
    <text evidence="2">The sequence shown here is derived from an EMBL/GenBank/DDBJ whole genome shotgun (WGS) entry which is preliminary data.</text>
</comment>
<dbReference type="GeneID" id="98150193"/>
<protein>
    <submittedName>
        <fullName evidence="2">Uncharacterized protein</fullName>
    </submittedName>
</protein>
<evidence type="ECO:0000256" key="1">
    <source>
        <dbReference type="SAM" id="MobiDB-lite"/>
    </source>
</evidence>
<accession>A0ABR4LUR7</accession>
<dbReference type="RefSeq" id="XP_070887270.1">
    <property type="nucleotide sequence ID" value="XM_071035121.1"/>
</dbReference>
<reference evidence="2 3" key="1">
    <citation type="submission" date="2024-07" db="EMBL/GenBank/DDBJ databases">
        <title>Section-level genome sequencing and comparative genomics of Aspergillus sections Usti and Cavernicolus.</title>
        <authorList>
            <consortium name="Lawrence Berkeley National Laboratory"/>
            <person name="Nybo J.L."/>
            <person name="Vesth T.C."/>
            <person name="Theobald S."/>
            <person name="Frisvad J.C."/>
            <person name="Larsen T.O."/>
            <person name="Kjaerboelling I."/>
            <person name="Rothschild-Mancinelli K."/>
            <person name="Lyhne E.K."/>
            <person name="Kogle M.E."/>
            <person name="Barry K."/>
            <person name="Clum A."/>
            <person name="Na H."/>
            <person name="Ledsgaard L."/>
            <person name="Lin J."/>
            <person name="Lipzen A."/>
            <person name="Kuo A."/>
            <person name="Riley R."/>
            <person name="Mondo S."/>
            <person name="Labutti K."/>
            <person name="Haridas S."/>
            <person name="Pangalinan J."/>
            <person name="Salamov A.A."/>
            <person name="Simmons B.A."/>
            <person name="Magnuson J.K."/>
            <person name="Chen J."/>
            <person name="Drula E."/>
            <person name="Henrissat B."/>
            <person name="Wiebenga A."/>
            <person name="Lubbers R.J."/>
            <person name="Gomes A.C."/>
            <person name="Macurrencykelacurrency M.R."/>
            <person name="Stajich J."/>
            <person name="Grigoriev I.V."/>
            <person name="Mortensen U.H."/>
            <person name="De Vries R.P."/>
            <person name="Baker S.E."/>
            <person name="Andersen M.R."/>
        </authorList>
    </citation>
    <scope>NUCLEOTIDE SEQUENCE [LARGE SCALE GENOMIC DNA]</scope>
    <source>
        <strain evidence="2 3">CBS 449.75</strain>
    </source>
</reference>
<organism evidence="2 3">
    <name type="scientific">Aspergillus lucknowensis</name>
    <dbReference type="NCBI Taxonomy" id="176173"/>
    <lineage>
        <taxon>Eukaryota</taxon>
        <taxon>Fungi</taxon>
        <taxon>Dikarya</taxon>
        <taxon>Ascomycota</taxon>
        <taxon>Pezizomycotina</taxon>
        <taxon>Eurotiomycetes</taxon>
        <taxon>Eurotiomycetidae</taxon>
        <taxon>Eurotiales</taxon>
        <taxon>Aspergillaceae</taxon>
        <taxon>Aspergillus</taxon>
        <taxon>Aspergillus subgen. Nidulantes</taxon>
    </lineage>
</organism>
<dbReference type="EMBL" id="JBFXLQ010000014">
    <property type="protein sequence ID" value="KAL2868291.1"/>
    <property type="molecule type" value="Genomic_DNA"/>
</dbReference>
<name>A0ABR4LUR7_9EURO</name>
<dbReference type="Proteomes" id="UP001610432">
    <property type="component" value="Unassembled WGS sequence"/>
</dbReference>
<proteinExistence type="predicted"/>
<sequence length="374" mass="40824">MAMAVSQVQTLLRFLSQDAKLPLAAAMGKVNELLQAGLTCPEDISKGGIDLVQGIFTDGKVAKQVLNAATRVSKKRAASEERPGLSPQKRPKTSAYGKDDTTPFETECALALPASTASEEELANIVLITNRAPLVLAFALCVLRYTMPEQPISSRLSLSQAVVSANSRSKAVSLGLESDQSVEQECRGEGQPTIRILGRDIKVLKRWDYNPRDGQPPGEYLPVDDVLGDRLPDNSKPAPPIWGIDTGAIGRTRRSDMRGMEEKTLPIYTPQSARSYLLKSFVKAPDEDTKALSSSGRPSPARLEAEKEACVGHVLRSIDLVCRSWVSTLDADELDRLAWNWYVHVRPSVKSGVEGWGEKGLVKLSEILAFKRKS</sequence>
<keyword evidence="3" id="KW-1185">Reference proteome</keyword>
<evidence type="ECO:0000313" key="3">
    <source>
        <dbReference type="Proteomes" id="UP001610432"/>
    </source>
</evidence>
<evidence type="ECO:0000313" key="2">
    <source>
        <dbReference type="EMBL" id="KAL2868291.1"/>
    </source>
</evidence>